<dbReference type="EMBL" id="KN730874">
    <property type="protein sequence ID" value="KIH60534.1"/>
    <property type="molecule type" value="Genomic_DNA"/>
</dbReference>
<feature type="region of interest" description="Disordered" evidence="1">
    <location>
        <begin position="1097"/>
        <end position="1122"/>
    </location>
</feature>
<feature type="compositionally biased region" description="Basic and acidic residues" evidence="1">
    <location>
        <begin position="746"/>
        <end position="755"/>
    </location>
</feature>
<evidence type="ECO:0008006" key="4">
    <source>
        <dbReference type="Google" id="ProtNLM"/>
    </source>
</evidence>
<name>A0A0C2GN76_9BILA</name>
<dbReference type="OrthoDB" id="5399929at2759"/>
<accession>A0A0C2GN76</accession>
<sequence length="1356" mass="149618">MAKRSQSSPWKSSSHPPQPKGDLDSLRKLDSLLSLYLSNRNDSADEVVKHLQTFFGYLTDMVNSNKFSSMDLVLFSQVSEKVADFVGTDKASNVRGKLKSTLAPQWAKLNQFFAKLSDEAVIEFGANMWLALSRLLLSCSEFKLLGNEWNEIFLPMEHWFNAMDGEAVEICLKKWNAFLSFVGSKAGGRNKRNKLIPMFCKPLRSRTLINKLKSAEPIIEGYTTLVKTFKDVLDEHFDELVICFLRFLSGRSAVILNTTEEIEKELSKPIDSKSSKLILSCAHPSHLEYITDDRHYQASDKASAHLLPVICAILEVDYQGSPKSASGIPNCGGNPLQTQKYAIFLGQMVRLAGNLPDANGKLSTICSCFAALAQRIGCIEEVAVKRSESRLLFVQIKAFVSENNFDLEELEGKFPRAVPENYLSIVLICQKLLEVIEKPSMIRNMFLTLSDLLKDLYDVFFGDDIRFKDVSRAALDAYLASPSKSAQDSSQGKQHARRSKICRQASDAENSTPGMSMSASKSGKRQKKRSFSPVDSQADGSVAPKKKAVLEAQENQPTPTRYCTPGTKRRNFVSLLDEDSVDYVPIASSDSAKKMKLTDRQKEIFSEKRERMPFLDEDSQPIAVITNLQTEFDLESSQSASLNSTVPVPALVKKETTAESNSVGENVKTGTLAPEDVKQVTADAGTDSNNSTDASSRRRSKVKLNFDKLGDPTSPVKRTEPNMESEDSVESSGDASAELSVDSDIEPIKQAEKPPRSRRTQKKGTPTKYVAKKRRSIVKSAEKEKSHRPLKTSKAMEAAKSVGEGKEEIAKAESVIENEEMQPLPEIGDVLATQGSRDPEKKSDESGDVKTSEKSTEEAEKVATAMTPLVVRRLAGTPGILKKVNSPSTAEKKLRRVHFGNSFENNAEDATSTIIEDAEKALSIDEQFPPSPKGTLKVITPRRPFAHVQPAEEKTSTTTPLEKEDPSPVKSEADLDDLPIFTELMECQESIVKIVGKLVPVSTNTGSITLRKTLEARGIVQIRHLASMSRREIAALNIKRPRLRRVHFDNNFENNAEDATSTIIEDAEKALSINEQFPPSPKGTLKVITPRRPFAHVQPIEEKTSTTTPLEKEDPSPVKSEADLDDLPIFTELMECQESIVKIVGKLVPVSTNTGSITLRKTLEARGIVQIRHLASMSRREIAALNIKRPRVETTLKALTQFARDYIPPANKPLFKAVSVPEAEAAAVPSEEPLAVLPGGRIEEENVMVENANPDGEDKLGMGISLYTCIVSFCSFSLILEEIVATGDVAEAAVVSPTKEAAEPVEMLNSDECSADQPQPDPLLVYTEKLRQWRETGMLALLHGELGVLLSSTHMK</sequence>
<feature type="compositionally biased region" description="Polar residues" evidence="1">
    <location>
        <begin position="483"/>
        <end position="493"/>
    </location>
</feature>
<evidence type="ECO:0000256" key="1">
    <source>
        <dbReference type="SAM" id="MobiDB-lite"/>
    </source>
</evidence>
<organism evidence="2 3">
    <name type="scientific">Ancylostoma duodenale</name>
    <dbReference type="NCBI Taxonomy" id="51022"/>
    <lineage>
        <taxon>Eukaryota</taxon>
        <taxon>Metazoa</taxon>
        <taxon>Ecdysozoa</taxon>
        <taxon>Nematoda</taxon>
        <taxon>Chromadorea</taxon>
        <taxon>Rhabditida</taxon>
        <taxon>Rhabditina</taxon>
        <taxon>Rhabditomorpha</taxon>
        <taxon>Strongyloidea</taxon>
        <taxon>Ancylostomatidae</taxon>
        <taxon>Ancylostomatinae</taxon>
        <taxon>Ancylostoma</taxon>
    </lineage>
</organism>
<reference evidence="2 3" key="1">
    <citation type="submission" date="2013-12" db="EMBL/GenBank/DDBJ databases">
        <title>Draft genome of the parsitic nematode Ancylostoma duodenale.</title>
        <authorList>
            <person name="Mitreva M."/>
        </authorList>
    </citation>
    <scope>NUCLEOTIDE SEQUENCE [LARGE SCALE GENOMIC DNA]</scope>
    <source>
        <strain evidence="2 3">Zhejiang</strain>
    </source>
</reference>
<proteinExistence type="predicted"/>
<gene>
    <name evidence="2" type="ORF">ANCDUO_09217</name>
</gene>
<feature type="region of interest" description="Disordered" evidence="1">
    <location>
        <begin position="483"/>
        <end position="566"/>
    </location>
</feature>
<feature type="compositionally biased region" description="Basic and acidic residues" evidence="1">
    <location>
        <begin position="837"/>
        <end position="861"/>
    </location>
</feature>
<evidence type="ECO:0000313" key="3">
    <source>
        <dbReference type="Proteomes" id="UP000054047"/>
    </source>
</evidence>
<keyword evidence="3" id="KW-1185">Reference proteome</keyword>
<feature type="compositionally biased region" description="Basic and acidic residues" evidence="1">
    <location>
        <begin position="950"/>
        <end position="973"/>
    </location>
</feature>
<feature type="region of interest" description="Disordered" evidence="1">
    <location>
        <begin position="655"/>
        <end position="864"/>
    </location>
</feature>
<feature type="compositionally biased region" description="Basic and acidic residues" evidence="1">
    <location>
        <begin position="1099"/>
        <end position="1122"/>
    </location>
</feature>
<protein>
    <recommendedName>
        <fullName evidence="4">Telomere-associated protein Rif1 N-terminal domain-containing protein</fullName>
    </recommendedName>
</protein>
<evidence type="ECO:0000313" key="2">
    <source>
        <dbReference type="EMBL" id="KIH60534.1"/>
    </source>
</evidence>
<feature type="region of interest" description="Disordered" evidence="1">
    <location>
        <begin position="945"/>
        <end position="973"/>
    </location>
</feature>
<feature type="compositionally biased region" description="Low complexity" evidence="1">
    <location>
        <begin position="1"/>
        <end position="15"/>
    </location>
</feature>
<feature type="compositionally biased region" description="Polar residues" evidence="1">
    <location>
        <begin position="507"/>
        <end position="521"/>
    </location>
</feature>
<dbReference type="Proteomes" id="UP000054047">
    <property type="component" value="Unassembled WGS sequence"/>
</dbReference>
<feature type="region of interest" description="Disordered" evidence="1">
    <location>
        <begin position="1"/>
        <end position="23"/>
    </location>
</feature>